<sequence length="448" mass="48964">MADPTIEAKLMEVDPASPAKEQDETKESQKAGASKTPGSTPRARRNRKQVEFFSPDPIGPDNEKLVVKEGNGTKLGEIPNVAFHLSKTLARDELLEDLHSLLYGRKGKAQGRKKAISEFSGFIADGDAEKQKEKDSERLGRWKVEHLNRLLDLLDLPRGSGPEGTKDSKVDRLMDFLVAPKQVSDKDLAAKEASKKAAAAKKRERAQKAKETGSKKRKGSTKPARSAKKAKKEGAAEEEGEREEEAGEESDLEEEEEEPAPKKKRASKGSSSNKKRSRGKKAEVAEEAEGEAEEEEEEQEEEDDTSWEGGLTKASLKQEVLKILEGANMDEFNLKSLMKQLEEKHSMDLSVQKPFIKVVAIQYCADQGPGFSGPAAAEPADKKPASPAKSKQQKKDKVPESKAKSAAEAHPKPVKAEIQSGKLSVGQAKQQGSSLHLLHLQPPRLTSA</sequence>
<feature type="compositionally biased region" description="Basic residues" evidence="5">
    <location>
        <begin position="262"/>
        <end position="279"/>
    </location>
</feature>
<dbReference type="PANTHER" id="PTHR13468:SF1">
    <property type="entry name" value="PROTEIN DEK"/>
    <property type="match status" value="1"/>
</dbReference>
<keyword evidence="3" id="KW-0238">DNA-binding</keyword>
<reference evidence="7 8" key="1">
    <citation type="journal article" date="2024" name="Nat. Commun.">
        <title>Phylogenomics reveals the evolutionary origins of lichenization in chlorophyte algae.</title>
        <authorList>
            <person name="Puginier C."/>
            <person name="Libourel C."/>
            <person name="Otte J."/>
            <person name="Skaloud P."/>
            <person name="Haon M."/>
            <person name="Grisel S."/>
            <person name="Petersen M."/>
            <person name="Berrin J.G."/>
            <person name="Delaux P.M."/>
            <person name="Dal Grande F."/>
            <person name="Keller J."/>
        </authorList>
    </citation>
    <scope>NUCLEOTIDE SEQUENCE [LARGE SCALE GENOMIC DNA]</scope>
    <source>
        <strain evidence="7 8">SAG 2523</strain>
    </source>
</reference>
<feature type="region of interest" description="Disordered" evidence="5">
    <location>
        <begin position="367"/>
        <end position="448"/>
    </location>
</feature>
<accession>A0AAW1STQ2</accession>
<feature type="compositionally biased region" description="Acidic residues" evidence="5">
    <location>
        <begin position="285"/>
        <end position="306"/>
    </location>
</feature>
<evidence type="ECO:0000313" key="7">
    <source>
        <dbReference type="EMBL" id="KAK9859358.1"/>
    </source>
</evidence>
<keyword evidence="2" id="KW-0156">Chromatin regulator</keyword>
<dbReference type="GO" id="GO:0006325">
    <property type="term" value="P:chromatin organization"/>
    <property type="evidence" value="ECO:0007669"/>
    <property type="project" value="UniProtKB-KW"/>
</dbReference>
<dbReference type="InterPro" id="IPR014876">
    <property type="entry name" value="DEK_C"/>
</dbReference>
<keyword evidence="4" id="KW-0539">Nucleus</keyword>
<dbReference type="SUPFAM" id="SSF109715">
    <property type="entry name" value="DEK C-terminal domain"/>
    <property type="match status" value="1"/>
</dbReference>
<evidence type="ECO:0000259" key="6">
    <source>
        <dbReference type="PROSITE" id="PS51998"/>
    </source>
</evidence>
<comment type="subcellular location">
    <subcellularLocation>
        <location evidence="1">Nucleus</location>
    </subcellularLocation>
</comment>
<feature type="compositionally biased region" description="Basic residues" evidence="5">
    <location>
        <begin position="215"/>
        <end position="231"/>
    </location>
</feature>
<feature type="region of interest" description="Disordered" evidence="5">
    <location>
        <begin position="181"/>
        <end position="313"/>
    </location>
</feature>
<dbReference type="GO" id="GO:2000779">
    <property type="term" value="P:regulation of double-strand break repair"/>
    <property type="evidence" value="ECO:0007669"/>
    <property type="project" value="TreeGrafter"/>
</dbReference>
<evidence type="ECO:0000256" key="2">
    <source>
        <dbReference type="ARBA" id="ARBA00022853"/>
    </source>
</evidence>
<evidence type="ECO:0000256" key="1">
    <source>
        <dbReference type="ARBA" id="ARBA00004123"/>
    </source>
</evidence>
<evidence type="ECO:0000256" key="3">
    <source>
        <dbReference type="ARBA" id="ARBA00023125"/>
    </source>
</evidence>
<dbReference type="GO" id="GO:0005634">
    <property type="term" value="C:nucleus"/>
    <property type="evidence" value="ECO:0007669"/>
    <property type="project" value="UniProtKB-SubCell"/>
</dbReference>
<evidence type="ECO:0000256" key="5">
    <source>
        <dbReference type="SAM" id="MobiDB-lite"/>
    </source>
</evidence>
<dbReference type="InterPro" id="IPR044198">
    <property type="entry name" value="DEK"/>
</dbReference>
<dbReference type="PANTHER" id="PTHR13468">
    <property type="entry name" value="DEK PROTEIN"/>
    <property type="match status" value="1"/>
</dbReference>
<dbReference type="PROSITE" id="PS51998">
    <property type="entry name" value="DEK_C"/>
    <property type="match status" value="1"/>
</dbReference>
<feature type="compositionally biased region" description="Basic and acidic residues" evidence="5">
    <location>
        <begin position="20"/>
        <end position="29"/>
    </location>
</feature>
<dbReference type="Pfam" id="PF08766">
    <property type="entry name" value="DEK_C"/>
    <property type="match status" value="1"/>
</dbReference>
<keyword evidence="8" id="KW-1185">Reference proteome</keyword>
<comment type="caution">
    <text evidence="7">The sequence shown here is derived from an EMBL/GenBank/DDBJ whole genome shotgun (WGS) entry which is preliminary data.</text>
</comment>
<dbReference type="GO" id="GO:0003677">
    <property type="term" value="F:DNA binding"/>
    <property type="evidence" value="ECO:0007669"/>
    <property type="project" value="UniProtKB-KW"/>
</dbReference>
<feature type="compositionally biased region" description="Acidic residues" evidence="5">
    <location>
        <begin position="236"/>
        <end position="258"/>
    </location>
</feature>
<dbReference type="EMBL" id="JALJOV010000881">
    <property type="protein sequence ID" value="KAK9859358.1"/>
    <property type="molecule type" value="Genomic_DNA"/>
</dbReference>
<dbReference type="Gene3D" id="1.10.10.60">
    <property type="entry name" value="Homeodomain-like"/>
    <property type="match status" value="1"/>
</dbReference>
<gene>
    <name evidence="7" type="ORF">WJX84_002597</name>
</gene>
<feature type="region of interest" description="Disordered" evidence="5">
    <location>
        <begin position="1"/>
        <end position="65"/>
    </location>
</feature>
<dbReference type="GO" id="GO:0042393">
    <property type="term" value="F:histone binding"/>
    <property type="evidence" value="ECO:0007669"/>
    <property type="project" value="TreeGrafter"/>
</dbReference>
<dbReference type="AlphaFoldDB" id="A0AAW1STQ2"/>
<organism evidence="7 8">
    <name type="scientific">Apatococcus fuscideae</name>
    <dbReference type="NCBI Taxonomy" id="2026836"/>
    <lineage>
        <taxon>Eukaryota</taxon>
        <taxon>Viridiplantae</taxon>
        <taxon>Chlorophyta</taxon>
        <taxon>core chlorophytes</taxon>
        <taxon>Trebouxiophyceae</taxon>
        <taxon>Chlorellales</taxon>
        <taxon>Chlorellaceae</taxon>
        <taxon>Apatococcus</taxon>
    </lineage>
</organism>
<evidence type="ECO:0000256" key="4">
    <source>
        <dbReference type="ARBA" id="ARBA00023242"/>
    </source>
</evidence>
<evidence type="ECO:0000313" key="8">
    <source>
        <dbReference type="Proteomes" id="UP001485043"/>
    </source>
</evidence>
<feature type="domain" description="DEK-C" evidence="6">
    <location>
        <begin position="310"/>
        <end position="365"/>
    </location>
</feature>
<feature type="compositionally biased region" description="Basic and acidic residues" evidence="5">
    <location>
        <begin position="393"/>
        <end position="415"/>
    </location>
</feature>
<name>A0AAW1STQ2_9CHLO</name>
<feature type="compositionally biased region" description="Basic and acidic residues" evidence="5">
    <location>
        <begin position="183"/>
        <end position="195"/>
    </location>
</feature>
<protein>
    <recommendedName>
        <fullName evidence="6">DEK-C domain-containing protein</fullName>
    </recommendedName>
</protein>
<dbReference type="Proteomes" id="UP001485043">
    <property type="component" value="Unassembled WGS sequence"/>
</dbReference>
<proteinExistence type="predicted"/>